<dbReference type="AlphaFoldDB" id="A0A382YSX3"/>
<evidence type="ECO:0000259" key="4">
    <source>
        <dbReference type="PROSITE" id="PS50832"/>
    </source>
</evidence>
<evidence type="ECO:0000256" key="1">
    <source>
        <dbReference type="ARBA" id="ARBA00010939"/>
    </source>
</evidence>
<dbReference type="CDD" id="cd04451">
    <property type="entry name" value="S1_IF1"/>
    <property type="match status" value="1"/>
</dbReference>
<dbReference type="Gene3D" id="2.40.50.140">
    <property type="entry name" value="Nucleic acid-binding proteins"/>
    <property type="match status" value="1"/>
</dbReference>
<comment type="similarity">
    <text evidence="1">Belongs to the IF-1 family.</text>
</comment>
<name>A0A382YSX3_9ZZZZ</name>
<dbReference type="InterPro" id="IPR012340">
    <property type="entry name" value="NA-bd_OB-fold"/>
</dbReference>
<dbReference type="Pfam" id="PF01176">
    <property type="entry name" value="eIF-1a"/>
    <property type="match status" value="1"/>
</dbReference>
<dbReference type="GO" id="GO:0003743">
    <property type="term" value="F:translation initiation factor activity"/>
    <property type="evidence" value="ECO:0007669"/>
    <property type="project" value="UniProtKB-KW"/>
</dbReference>
<dbReference type="FunFam" id="2.40.50.140:FF:000002">
    <property type="entry name" value="Translation initiation factor IF-1"/>
    <property type="match status" value="1"/>
</dbReference>
<dbReference type="InterPro" id="IPR006196">
    <property type="entry name" value="RNA-binding_domain_S1_IF1"/>
</dbReference>
<dbReference type="PROSITE" id="PS50832">
    <property type="entry name" value="S1_IF1_TYPE"/>
    <property type="match status" value="1"/>
</dbReference>
<proteinExistence type="inferred from homology"/>
<dbReference type="HAMAP" id="MF_00075">
    <property type="entry name" value="IF_1"/>
    <property type="match status" value="1"/>
</dbReference>
<sequence length="71" mass="8426">MAKEELISYDAKVVEVLPNQMFRVNLDNGHELICYTSGRMRQNKIKIIMNDNVKIEMSPYDLTRGRIVYRY</sequence>
<protein>
    <recommendedName>
        <fullName evidence="4">S1-like domain-containing protein</fullName>
    </recommendedName>
</protein>
<reference evidence="5" key="1">
    <citation type="submission" date="2018-05" db="EMBL/GenBank/DDBJ databases">
        <authorList>
            <person name="Lanie J.A."/>
            <person name="Ng W.-L."/>
            <person name="Kazmierczak K.M."/>
            <person name="Andrzejewski T.M."/>
            <person name="Davidsen T.M."/>
            <person name="Wayne K.J."/>
            <person name="Tettelin H."/>
            <person name="Glass J.I."/>
            <person name="Rusch D."/>
            <person name="Podicherti R."/>
            <person name="Tsui H.-C.T."/>
            <person name="Winkler M.E."/>
        </authorList>
    </citation>
    <scope>NUCLEOTIDE SEQUENCE</scope>
</reference>
<organism evidence="5">
    <name type="scientific">marine metagenome</name>
    <dbReference type="NCBI Taxonomy" id="408172"/>
    <lineage>
        <taxon>unclassified sequences</taxon>
        <taxon>metagenomes</taxon>
        <taxon>ecological metagenomes</taxon>
    </lineage>
</organism>
<keyword evidence="3" id="KW-0648">Protein biosynthesis</keyword>
<dbReference type="PANTHER" id="PTHR33370">
    <property type="entry name" value="TRANSLATION INITIATION FACTOR IF-1, CHLOROPLASTIC"/>
    <property type="match status" value="1"/>
</dbReference>
<evidence type="ECO:0000256" key="2">
    <source>
        <dbReference type="ARBA" id="ARBA00022540"/>
    </source>
</evidence>
<dbReference type="GO" id="GO:0005829">
    <property type="term" value="C:cytosol"/>
    <property type="evidence" value="ECO:0007669"/>
    <property type="project" value="TreeGrafter"/>
</dbReference>
<dbReference type="EMBL" id="UINC01178185">
    <property type="protein sequence ID" value="SVD86201.1"/>
    <property type="molecule type" value="Genomic_DNA"/>
</dbReference>
<evidence type="ECO:0000256" key="3">
    <source>
        <dbReference type="ARBA" id="ARBA00022917"/>
    </source>
</evidence>
<gene>
    <name evidence="5" type="ORF">METZ01_LOCUS439055</name>
</gene>
<dbReference type="GO" id="GO:0043022">
    <property type="term" value="F:ribosome binding"/>
    <property type="evidence" value="ECO:0007669"/>
    <property type="project" value="TreeGrafter"/>
</dbReference>
<accession>A0A382YSX3</accession>
<feature type="domain" description="S1-like" evidence="4">
    <location>
        <begin position="1"/>
        <end position="71"/>
    </location>
</feature>
<dbReference type="PANTHER" id="PTHR33370:SF1">
    <property type="entry name" value="TRANSLATION INITIATION FACTOR IF-1, CHLOROPLASTIC"/>
    <property type="match status" value="1"/>
</dbReference>
<dbReference type="NCBIfam" id="TIGR00008">
    <property type="entry name" value="infA"/>
    <property type="match status" value="1"/>
</dbReference>
<keyword evidence="2" id="KW-0396">Initiation factor</keyword>
<evidence type="ECO:0000313" key="5">
    <source>
        <dbReference type="EMBL" id="SVD86201.1"/>
    </source>
</evidence>
<dbReference type="InterPro" id="IPR004368">
    <property type="entry name" value="TIF_IF1"/>
</dbReference>
<dbReference type="GO" id="GO:0003723">
    <property type="term" value="F:RNA binding"/>
    <property type="evidence" value="ECO:0007669"/>
    <property type="project" value="InterPro"/>
</dbReference>
<dbReference type="SUPFAM" id="SSF50249">
    <property type="entry name" value="Nucleic acid-binding proteins"/>
    <property type="match status" value="1"/>
</dbReference>